<proteinExistence type="predicted"/>
<accession>A0A7T2LML5</accession>
<dbReference type="PANTHER" id="PTHR39217">
    <property type="match status" value="1"/>
</dbReference>
<dbReference type="AlphaFoldDB" id="A0A7T2LML5"/>
<reference evidence="1 2" key="1">
    <citation type="submission" date="2020-11" db="EMBL/GenBank/DDBJ databases">
        <title>Genome seq and assembly of Sphingosinicella sp.</title>
        <authorList>
            <person name="Chhetri G."/>
        </authorList>
    </citation>
    <scope>NUCLEOTIDE SEQUENCE [LARGE SCALE GENOMIC DNA]</scope>
    <source>
        <strain evidence="1 2">UDD2</strain>
    </source>
</reference>
<name>A0A7T2LML5_9SPHN</name>
<protein>
    <recommendedName>
        <fullName evidence="3">Transporter</fullName>
    </recommendedName>
</protein>
<dbReference type="RefSeq" id="WP_200972078.1">
    <property type="nucleotide sequence ID" value="NZ_CP065592.1"/>
</dbReference>
<dbReference type="EMBL" id="CP065592">
    <property type="protein sequence ID" value="QPQ55403.1"/>
    <property type="molecule type" value="Genomic_DNA"/>
</dbReference>
<evidence type="ECO:0000313" key="2">
    <source>
        <dbReference type="Proteomes" id="UP000594873"/>
    </source>
</evidence>
<evidence type="ECO:0008006" key="3">
    <source>
        <dbReference type="Google" id="ProtNLM"/>
    </source>
</evidence>
<gene>
    <name evidence="1" type="ORF">IC614_01975</name>
</gene>
<evidence type="ECO:0000313" key="1">
    <source>
        <dbReference type="EMBL" id="QPQ55403.1"/>
    </source>
</evidence>
<dbReference type="PANTHER" id="PTHR39217:SF1">
    <property type="entry name" value="GLUTATHIONE SYNTHETASE"/>
    <property type="match status" value="1"/>
</dbReference>
<dbReference type="Gene3D" id="3.30.470.20">
    <property type="entry name" value="ATP-grasp fold, B domain"/>
    <property type="match status" value="1"/>
</dbReference>
<dbReference type="Proteomes" id="UP000594873">
    <property type="component" value="Chromosome"/>
</dbReference>
<dbReference type="SUPFAM" id="SSF56059">
    <property type="entry name" value="Glutathione synthetase ATP-binding domain-like"/>
    <property type="match status" value="1"/>
</dbReference>
<dbReference type="InterPro" id="IPR053191">
    <property type="entry name" value="DcsG_Biosynth_Enzyme"/>
</dbReference>
<sequence>MKIVILTPAIGDTWASGRWQEVMARMQAPLEAAGATVEARSWTETGSLTGASLVLPLLVWGYHQTDEAWLDQVDTWVEAGVRLGNPASVLRWNTDKLYLDRLARHGAPVVPTHFEDRLDEASLLNATAAFGSDKLVLKPQISGGAWRTIRWSPGQPFDAGPSGRAMIQPYLPSIETEGEVSLLYFGGRFSHAIRKRPQPGDFRVQPEYDGIITAHQPDGDEMEAAEQILAAVEEDLLYARVDLVRGLDGKPALIELELIEPDLYLGYDPDAPARFAAAVKSLL</sequence>
<keyword evidence="2" id="KW-1185">Reference proteome</keyword>
<organism evidence="1 2">
    <name type="scientific">Allosphingosinicella flava</name>
    <dbReference type="NCBI Taxonomy" id="2771430"/>
    <lineage>
        <taxon>Bacteria</taxon>
        <taxon>Pseudomonadati</taxon>
        <taxon>Pseudomonadota</taxon>
        <taxon>Alphaproteobacteria</taxon>
        <taxon>Sphingomonadales</taxon>
        <taxon>Sphingomonadaceae</taxon>
        <taxon>Allosphingosinicella</taxon>
    </lineage>
</organism>
<dbReference type="KEGG" id="sflv:IC614_01975"/>